<reference evidence="1 2" key="1">
    <citation type="submission" date="2013-11" db="EMBL/GenBank/DDBJ databases">
        <title>Genome sequencing of Stegodyphus mimosarum.</title>
        <authorList>
            <person name="Bechsgaard J."/>
        </authorList>
    </citation>
    <scope>NUCLEOTIDE SEQUENCE [LARGE SCALE GENOMIC DNA]</scope>
</reference>
<evidence type="ECO:0000313" key="2">
    <source>
        <dbReference type="Proteomes" id="UP000054359"/>
    </source>
</evidence>
<gene>
    <name evidence="1" type="ORF">X975_20344</name>
</gene>
<feature type="non-terminal residue" evidence="1">
    <location>
        <position position="36"/>
    </location>
</feature>
<accession>A0A087TWD7</accession>
<name>A0A087TWD7_STEMI</name>
<dbReference type="AlphaFoldDB" id="A0A087TWD7"/>
<protein>
    <submittedName>
        <fullName evidence="1">Uncharacterized protein</fullName>
    </submittedName>
</protein>
<proteinExistence type="predicted"/>
<evidence type="ECO:0000313" key="1">
    <source>
        <dbReference type="EMBL" id="KFM69426.1"/>
    </source>
</evidence>
<keyword evidence="2" id="KW-1185">Reference proteome</keyword>
<sequence>MRLPISNIFKYHHLHHMIQRNQYLLCLQTVYLDLLH</sequence>
<dbReference type="EMBL" id="KK117068">
    <property type="protein sequence ID" value="KFM69426.1"/>
    <property type="molecule type" value="Genomic_DNA"/>
</dbReference>
<organism evidence="1 2">
    <name type="scientific">Stegodyphus mimosarum</name>
    <name type="common">African social velvet spider</name>
    <dbReference type="NCBI Taxonomy" id="407821"/>
    <lineage>
        <taxon>Eukaryota</taxon>
        <taxon>Metazoa</taxon>
        <taxon>Ecdysozoa</taxon>
        <taxon>Arthropoda</taxon>
        <taxon>Chelicerata</taxon>
        <taxon>Arachnida</taxon>
        <taxon>Araneae</taxon>
        <taxon>Araneomorphae</taxon>
        <taxon>Entelegynae</taxon>
        <taxon>Eresoidea</taxon>
        <taxon>Eresidae</taxon>
        <taxon>Stegodyphus</taxon>
    </lineage>
</organism>
<dbReference type="Proteomes" id="UP000054359">
    <property type="component" value="Unassembled WGS sequence"/>
</dbReference>